<organism evidence="2 3">
    <name type="scientific">Phanerochaete sordida</name>
    <dbReference type="NCBI Taxonomy" id="48140"/>
    <lineage>
        <taxon>Eukaryota</taxon>
        <taxon>Fungi</taxon>
        <taxon>Dikarya</taxon>
        <taxon>Basidiomycota</taxon>
        <taxon>Agaricomycotina</taxon>
        <taxon>Agaricomycetes</taxon>
        <taxon>Polyporales</taxon>
        <taxon>Phanerochaetaceae</taxon>
        <taxon>Phanerochaete</taxon>
    </lineage>
</organism>
<dbReference type="AlphaFoldDB" id="A0A9P3GD45"/>
<evidence type="ECO:0000256" key="1">
    <source>
        <dbReference type="SAM" id="SignalP"/>
    </source>
</evidence>
<accession>A0A9P3GD45</accession>
<reference evidence="2 3" key="1">
    <citation type="submission" date="2021-08" db="EMBL/GenBank/DDBJ databases">
        <title>Draft Genome Sequence of Phanerochaete sordida strain YK-624.</title>
        <authorList>
            <person name="Mori T."/>
            <person name="Dohra H."/>
            <person name="Suzuki T."/>
            <person name="Kawagishi H."/>
            <person name="Hirai H."/>
        </authorList>
    </citation>
    <scope>NUCLEOTIDE SEQUENCE [LARGE SCALE GENOMIC DNA]</scope>
    <source>
        <strain evidence="2 3">YK-624</strain>
    </source>
</reference>
<gene>
    <name evidence="2" type="ORF">PsYK624_088480</name>
</gene>
<keyword evidence="1" id="KW-0732">Signal</keyword>
<dbReference type="EMBL" id="BPQB01000028">
    <property type="protein sequence ID" value="GJE92693.1"/>
    <property type="molecule type" value="Genomic_DNA"/>
</dbReference>
<comment type="caution">
    <text evidence="2">The sequence shown here is derived from an EMBL/GenBank/DDBJ whole genome shotgun (WGS) entry which is preliminary data.</text>
</comment>
<name>A0A9P3GD45_9APHY</name>
<evidence type="ECO:0000313" key="3">
    <source>
        <dbReference type="Proteomes" id="UP000703269"/>
    </source>
</evidence>
<sequence length="78" mass="8721">MYACARLRQSWLHMFVLSTCPADACDSAVICPLELSNMNVLQDTTCQTHCSTTVILSSVIARNDTRRTLCHESRSETL</sequence>
<feature type="signal peptide" evidence="1">
    <location>
        <begin position="1"/>
        <end position="27"/>
    </location>
</feature>
<keyword evidence="3" id="KW-1185">Reference proteome</keyword>
<proteinExistence type="predicted"/>
<evidence type="ECO:0000313" key="2">
    <source>
        <dbReference type="EMBL" id="GJE92693.1"/>
    </source>
</evidence>
<dbReference type="Proteomes" id="UP000703269">
    <property type="component" value="Unassembled WGS sequence"/>
</dbReference>
<feature type="chain" id="PRO_5040194640" description="Secreted protein" evidence="1">
    <location>
        <begin position="28"/>
        <end position="78"/>
    </location>
</feature>
<protein>
    <recommendedName>
        <fullName evidence="4">Secreted protein</fullName>
    </recommendedName>
</protein>
<evidence type="ECO:0008006" key="4">
    <source>
        <dbReference type="Google" id="ProtNLM"/>
    </source>
</evidence>